<dbReference type="EMBL" id="CP022521">
    <property type="protein sequence ID" value="ASO18720.1"/>
    <property type="molecule type" value="Genomic_DNA"/>
</dbReference>
<dbReference type="KEGG" id="ahg:AHOG_05335"/>
<organism evidence="2 3">
    <name type="scientific">Actinoalloteichus hoggarensis</name>
    <dbReference type="NCBI Taxonomy" id="1470176"/>
    <lineage>
        <taxon>Bacteria</taxon>
        <taxon>Bacillati</taxon>
        <taxon>Actinomycetota</taxon>
        <taxon>Actinomycetes</taxon>
        <taxon>Pseudonocardiales</taxon>
        <taxon>Pseudonocardiaceae</taxon>
        <taxon>Actinoalloteichus</taxon>
    </lineage>
</organism>
<reference evidence="2 3" key="1">
    <citation type="submission" date="2017-07" db="EMBL/GenBank/DDBJ databases">
        <title>Complete genome sequence of Actinoalloteichus hoggarensis DSM 45943, type strain of Actinoalloteichus hoggarensis.</title>
        <authorList>
            <person name="Ruckert C."/>
            <person name="Nouioui I."/>
            <person name="Willmese J."/>
            <person name="van Wezel G."/>
            <person name="Klenk H.-P."/>
            <person name="Kalinowski J."/>
            <person name="Zotchev S.B."/>
        </authorList>
    </citation>
    <scope>NUCLEOTIDE SEQUENCE [LARGE SCALE GENOMIC DNA]</scope>
    <source>
        <strain evidence="2 3">DSM 45943</strain>
    </source>
</reference>
<evidence type="ECO:0000313" key="2">
    <source>
        <dbReference type="EMBL" id="ASO18720.1"/>
    </source>
</evidence>
<evidence type="ECO:0000256" key="1">
    <source>
        <dbReference type="SAM" id="MobiDB-lite"/>
    </source>
</evidence>
<feature type="region of interest" description="Disordered" evidence="1">
    <location>
        <begin position="625"/>
        <end position="658"/>
    </location>
</feature>
<protein>
    <submittedName>
        <fullName evidence="2">Uncharacterized protein</fullName>
    </submittedName>
</protein>
<name>A0A221VYZ6_9PSEU</name>
<gene>
    <name evidence="2" type="ORF">AHOG_05335</name>
</gene>
<accession>A0A221VYZ6</accession>
<evidence type="ECO:0000313" key="3">
    <source>
        <dbReference type="Proteomes" id="UP000204221"/>
    </source>
</evidence>
<dbReference type="Proteomes" id="UP000204221">
    <property type="component" value="Chromosome"/>
</dbReference>
<feature type="region of interest" description="Disordered" evidence="1">
    <location>
        <begin position="184"/>
        <end position="203"/>
    </location>
</feature>
<dbReference type="AlphaFoldDB" id="A0A221VYZ6"/>
<sequence length="658" mass="73193">MAKPRMPQLMSRMMRTMRGAERSVPAEHLDHSTGDVDRRLDDTTGAVDADFVALGLGGTNMMAMLWSVAMGRRVVGVELRGDPALGVHWNIREDFYHHLGLIDQLMAERYPVERLPHRGDGRLFRLRECFYSPASEPGGIYTDEVISGFLSSLGDETHVAGLIHHTEFIDDRWADGTPQRVLTIVDPPRPPAEHDPSKIGRPTAEVLDGPSTFQIGASEALVMMRRYLELIEEMDLAAGVEPRVRLYLSHRVVTGDPGDDGVLTWFRHEEGFVRGPDGRQRLRIEAVRELDYKGKFRRVRVPGTKVMDLGTPELFMIAQGFNSDDAERLGFKQEDVKVDHHDGRGPVVAQADYLAGLMEVNVDGRLRRRIASEFDKEGNEYWVRQIAVGHEDDPEVGWILVQVPDFKTFDPVLAGLVPPGTDRKSKEYLGAHQHLLREYYLEQVALITEIPVAELDEVQMPYGPKLFSLVERVGADARVAANGVVAGDSFGNGHFLTSGGAITGMVGHASRVLRYWQRRDEGTDTDTAIRELADAIKEDTDGWLRVSAQEFSQAVPINFGAERINEIETITGRDSAQRATTIDATRRHRHSLVPLNPSDWRRLVIHAGRLHTYDLPPLSETHPLLRTCPDSTAERTTPASEPGTGSMEQTPVAAGAAS</sequence>
<proteinExistence type="predicted"/>
<keyword evidence="3" id="KW-1185">Reference proteome</keyword>